<gene>
    <name evidence="9" type="ORF">GSOID_T00001528001</name>
</gene>
<dbReference type="GO" id="GO:0000981">
    <property type="term" value="F:DNA-binding transcription factor activity, RNA polymerase II-specific"/>
    <property type="evidence" value="ECO:0007669"/>
    <property type="project" value="TreeGrafter"/>
</dbReference>
<feature type="non-terminal residue" evidence="9">
    <location>
        <position position="1"/>
    </location>
</feature>
<dbReference type="SMART" id="SM00348">
    <property type="entry name" value="IRF"/>
    <property type="match status" value="1"/>
</dbReference>
<dbReference type="Gene3D" id="1.10.10.10">
    <property type="entry name" value="Winged helix-like DNA-binding domain superfamily/Winged helix DNA-binding domain"/>
    <property type="match status" value="1"/>
</dbReference>
<evidence type="ECO:0000256" key="3">
    <source>
        <dbReference type="ARBA" id="ARBA00023125"/>
    </source>
</evidence>
<dbReference type="InterPro" id="IPR036388">
    <property type="entry name" value="WH-like_DNA-bd_sf"/>
</dbReference>
<dbReference type="GO" id="GO:0005634">
    <property type="term" value="C:nucleus"/>
    <property type="evidence" value="ECO:0007669"/>
    <property type="project" value="UniProtKB-SubCell"/>
</dbReference>
<feature type="region of interest" description="Disordered" evidence="7">
    <location>
        <begin position="223"/>
        <end position="250"/>
    </location>
</feature>
<accession>E4Y3H2</accession>
<dbReference type="GO" id="GO:0002376">
    <property type="term" value="P:immune system process"/>
    <property type="evidence" value="ECO:0007669"/>
    <property type="project" value="TreeGrafter"/>
</dbReference>
<evidence type="ECO:0000313" key="9">
    <source>
        <dbReference type="EMBL" id="CBY16380.1"/>
    </source>
</evidence>
<dbReference type="InterPro" id="IPR036390">
    <property type="entry name" value="WH_DNA-bd_sf"/>
</dbReference>
<dbReference type="InterPro" id="IPR001346">
    <property type="entry name" value="Interferon_reg_fact_DNA-bd_dom"/>
</dbReference>
<proteinExistence type="predicted"/>
<protein>
    <recommendedName>
        <fullName evidence="8">IRF tryptophan pentad repeat domain-containing protein</fullName>
    </recommendedName>
</protein>
<evidence type="ECO:0000256" key="4">
    <source>
        <dbReference type="ARBA" id="ARBA00023159"/>
    </source>
</evidence>
<dbReference type="AlphaFoldDB" id="E4Y3H2"/>
<keyword evidence="3" id="KW-0238">DNA-binding</keyword>
<dbReference type="SUPFAM" id="SSF46785">
    <property type="entry name" value="Winged helix' DNA-binding domain"/>
    <property type="match status" value="1"/>
</dbReference>
<dbReference type="EMBL" id="FN654143">
    <property type="protein sequence ID" value="CBY16380.1"/>
    <property type="molecule type" value="Genomic_DNA"/>
</dbReference>
<dbReference type="Pfam" id="PF00605">
    <property type="entry name" value="IRF"/>
    <property type="match status" value="1"/>
</dbReference>
<organism evidence="9">
    <name type="scientific">Oikopleura dioica</name>
    <name type="common">Tunicate</name>
    <dbReference type="NCBI Taxonomy" id="34765"/>
    <lineage>
        <taxon>Eukaryota</taxon>
        <taxon>Metazoa</taxon>
        <taxon>Chordata</taxon>
        <taxon>Tunicata</taxon>
        <taxon>Appendicularia</taxon>
        <taxon>Copelata</taxon>
        <taxon>Oikopleuridae</taxon>
        <taxon>Oikopleura</taxon>
    </lineage>
</organism>
<dbReference type="InParanoid" id="E4Y3H2"/>
<evidence type="ECO:0000256" key="7">
    <source>
        <dbReference type="SAM" id="MobiDB-lite"/>
    </source>
</evidence>
<keyword evidence="2" id="KW-0805">Transcription regulation</keyword>
<dbReference type="GO" id="GO:0045944">
    <property type="term" value="P:positive regulation of transcription by RNA polymerase II"/>
    <property type="evidence" value="ECO:0007669"/>
    <property type="project" value="UniProtKB-ARBA"/>
</dbReference>
<dbReference type="CDD" id="cd00103">
    <property type="entry name" value="IRF"/>
    <property type="match status" value="1"/>
</dbReference>
<dbReference type="FunFam" id="1.10.10.10:FF:000041">
    <property type="entry name" value="Interferon regulatory factor 4"/>
    <property type="match status" value="1"/>
</dbReference>
<sequence>RHKIYTSTLSLQQQNIFSIIFDLLSFSGDVPGLTWLNEDRTIFRMPWKHAGRQDYNLEDSKIFMEWAKHSGRYKEGVDKPEPIVWKTRLRCALNKMPDIRELPDLSRLDISDPYRVYELLPAVHKGSEDKIRRRVYKRERLSDSFEIESAPNSKAPRIHTAIKTNAESLLQQAYFTTSEPELAGLPKMGITRTNSIGLGDSDSAESIEGMKFGVKKMQNLALPPSLMSSLPPNSTPQPGKLYCRGHSDPE</sequence>
<evidence type="ECO:0000256" key="6">
    <source>
        <dbReference type="ARBA" id="ARBA00023242"/>
    </source>
</evidence>
<dbReference type="PROSITE" id="PS51507">
    <property type="entry name" value="IRF_2"/>
    <property type="match status" value="1"/>
</dbReference>
<keyword evidence="4" id="KW-0010">Activator</keyword>
<feature type="domain" description="IRF tryptophan pentad repeat" evidence="8">
    <location>
        <begin position="13"/>
        <end position="121"/>
    </location>
</feature>
<evidence type="ECO:0000259" key="8">
    <source>
        <dbReference type="PROSITE" id="PS51507"/>
    </source>
</evidence>
<dbReference type="PANTHER" id="PTHR11949:SF53">
    <property type="entry name" value="IRF TRYPTOPHAN PENTAD REPEAT DOMAIN-CONTAINING PROTEIN"/>
    <property type="match status" value="1"/>
</dbReference>
<name>E4Y3H2_OIKDI</name>
<keyword evidence="5" id="KW-0804">Transcription</keyword>
<keyword evidence="6" id="KW-0539">Nucleus</keyword>
<comment type="subcellular location">
    <subcellularLocation>
        <location evidence="1">Nucleus</location>
    </subcellularLocation>
</comment>
<dbReference type="PRINTS" id="PR00267">
    <property type="entry name" value="INTFRNREGFCT"/>
</dbReference>
<dbReference type="Proteomes" id="UP000001307">
    <property type="component" value="Unassembled WGS sequence"/>
</dbReference>
<dbReference type="OrthoDB" id="6538197at2759"/>
<dbReference type="GO" id="GO:0000978">
    <property type="term" value="F:RNA polymerase II cis-regulatory region sequence-specific DNA binding"/>
    <property type="evidence" value="ECO:0007669"/>
    <property type="project" value="TreeGrafter"/>
</dbReference>
<reference evidence="9" key="1">
    <citation type="journal article" date="2010" name="Science">
        <title>Plasticity of animal genome architecture unmasked by rapid evolution of a pelagic tunicate.</title>
        <authorList>
            <person name="Denoeud F."/>
            <person name="Henriet S."/>
            <person name="Mungpakdee S."/>
            <person name="Aury J.M."/>
            <person name="Da Silva C."/>
            <person name="Brinkmann H."/>
            <person name="Mikhaleva J."/>
            <person name="Olsen L.C."/>
            <person name="Jubin C."/>
            <person name="Canestro C."/>
            <person name="Bouquet J.M."/>
            <person name="Danks G."/>
            <person name="Poulain J."/>
            <person name="Campsteijn C."/>
            <person name="Adamski M."/>
            <person name="Cross I."/>
            <person name="Yadetie F."/>
            <person name="Muffato M."/>
            <person name="Louis A."/>
            <person name="Butcher S."/>
            <person name="Tsagkogeorga G."/>
            <person name="Konrad A."/>
            <person name="Singh S."/>
            <person name="Jensen M.F."/>
            <person name="Cong E.H."/>
            <person name="Eikeseth-Otteraa H."/>
            <person name="Noel B."/>
            <person name="Anthouard V."/>
            <person name="Porcel B.M."/>
            <person name="Kachouri-Lafond R."/>
            <person name="Nishino A."/>
            <person name="Ugolini M."/>
            <person name="Chourrout P."/>
            <person name="Nishida H."/>
            <person name="Aasland R."/>
            <person name="Huzurbazar S."/>
            <person name="Westhof E."/>
            <person name="Delsuc F."/>
            <person name="Lehrach H."/>
            <person name="Reinhardt R."/>
            <person name="Weissenbach J."/>
            <person name="Roy S.W."/>
            <person name="Artiguenave F."/>
            <person name="Postlethwait J.H."/>
            <person name="Manak J.R."/>
            <person name="Thompson E.M."/>
            <person name="Jaillon O."/>
            <person name="Du Pasquier L."/>
            <person name="Boudinot P."/>
            <person name="Liberles D.A."/>
            <person name="Volff J.N."/>
            <person name="Philippe H."/>
            <person name="Lenhard B."/>
            <person name="Roest Crollius H."/>
            <person name="Wincker P."/>
            <person name="Chourrout D."/>
        </authorList>
    </citation>
    <scope>NUCLEOTIDE SEQUENCE [LARGE SCALE GENOMIC DNA]</scope>
</reference>
<feature type="compositionally biased region" description="Low complexity" evidence="7">
    <location>
        <begin position="223"/>
        <end position="232"/>
    </location>
</feature>
<keyword evidence="10" id="KW-1185">Reference proteome</keyword>
<dbReference type="PANTHER" id="PTHR11949">
    <property type="entry name" value="INTERFERON REGULATORY FACTOR"/>
    <property type="match status" value="1"/>
</dbReference>
<evidence type="ECO:0000256" key="1">
    <source>
        <dbReference type="ARBA" id="ARBA00004123"/>
    </source>
</evidence>
<evidence type="ECO:0000313" key="10">
    <source>
        <dbReference type="Proteomes" id="UP000001307"/>
    </source>
</evidence>
<evidence type="ECO:0000256" key="2">
    <source>
        <dbReference type="ARBA" id="ARBA00023015"/>
    </source>
</evidence>
<evidence type="ECO:0000256" key="5">
    <source>
        <dbReference type="ARBA" id="ARBA00023163"/>
    </source>
</evidence>